<comment type="caution">
    <text evidence="6">The sequence shown here is derived from an EMBL/GenBank/DDBJ whole genome shotgun (WGS) entry which is preliminary data.</text>
</comment>
<dbReference type="PANTHER" id="PTHR30126:SF94">
    <property type="entry name" value="LYSR FAMILY TRANSCRIPTIONAL REGULATOR"/>
    <property type="match status" value="1"/>
</dbReference>
<sequence>MNVTFRQLKVFVSITQEGSITAAAEKLFLTKSAISMALAELERQLGRKMFDRANKQLILNEQGRRLLPLADELLDRSEAITQLFEGDDATNGNLRIGSSYTIGNHLLPTLLGDFRENTGYLHQSMSLSNSTKTCRMLLDFELDLGFIEAKVSDKRLKVEPWMTDEMVVVCAPSQCPSADEPLDLETLERKSWVLREPGSGTREYFLTEVAANLEEWTEAFELNSTTAIVNSVIAGLGLTVLSRRSVSAAVQDGRLSIVPLKRKMIRQFSLVYNTEKYQSPVFKSFREFAHNWALGRE</sequence>
<dbReference type="InterPro" id="IPR000847">
    <property type="entry name" value="LysR_HTH_N"/>
</dbReference>
<dbReference type="Pfam" id="PF03466">
    <property type="entry name" value="LysR_substrate"/>
    <property type="match status" value="1"/>
</dbReference>
<evidence type="ECO:0000256" key="3">
    <source>
        <dbReference type="ARBA" id="ARBA00023125"/>
    </source>
</evidence>
<dbReference type="EMBL" id="FOSK01000005">
    <property type="protein sequence ID" value="SFK45700.1"/>
    <property type="molecule type" value="Genomic_DNA"/>
</dbReference>
<protein>
    <submittedName>
        <fullName evidence="6">Transcriptional regulator</fullName>
    </submittedName>
</protein>
<dbReference type="SUPFAM" id="SSF46785">
    <property type="entry name" value="Winged helix' DNA-binding domain"/>
    <property type="match status" value="1"/>
</dbReference>
<dbReference type="Gene3D" id="1.10.10.10">
    <property type="entry name" value="Winged helix-like DNA-binding domain superfamily/Winged helix DNA-binding domain"/>
    <property type="match status" value="1"/>
</dbReference>
<dbReference type="InterPro" id="IPR005119">
    <property type="entry name" value="LysR_subst-bd"/>
</dbReference>
<evidence type="ECO:0000313" key="7">
    <source>
        <dbReference type="Proteomes" id="UP000199598"/>
    </source>
</evidence>
<keyword evidence="4" id="KW-0804">Transcription</keyword>
<dbReference type="RefSeq" id="WP_093519436.1">
    <property type="nucleotide sequence ID" value="NZ_FOSK01000005.1"/>
</dbReference>
<reference evidence="6 7" key="1">
    <citation type="submission" date="2016-10" db="EMBL/GenBank/DDBJ databases">
        <authorList>
            <person name="Varghese N."/>
            <person name="Submissions S."/>
        </authorList>
    </citation>
    <scope>NUCLEOTIDE SEQUENCE [LARGE SCALE GENOMIC DNA]</scope>
    <source>
        <strain evidence="6 7">DSM 16392</strain>
    </source>
</reference>
<evidence type="ECO:0000256" key="4">
    <source>
        <dbReference type="ARBA" id="ARBA00023163"/>
    </source>
</evidence>
<keyword evidence="3" id="KW-0238">DNA-binding</keyword>
<accession>A0A1I3ZP60</accession>
<evidence type="ECO:0000313" key="6">
    <source>
        <dbReference type="EMBL" id="SFK45700.1"/>
    </source>
</evidence>
<gene>
    <name evidence="6" type="ORF">SAMN04488518_105177</name>
</gene>
<dbReference type="PRINTS" id="PR00039">
    <property type="entry name" value="HTHLYSR"/>
</dbReference>
<dbReference type="InterPro" id="IPR036388">
    <property type="entry name" value="WH-like_DNA-bd_sf"/>
</dbReference>
<dbReference type="Pfam" id="PF00126">
    <property type="entry name" value="HTH_1"/>
    <property type="match status" value="1"/>
</dbReference>
<organism evidence="6 7">
    <name type="scientific">Pseudovibrio ascidiaceicola</name>
    <dbReference type="NCBI Taxonomy" id="285279"/>
    <lineage>
        <taxon>Bacteria</taxon>
        <taxon>Pseudomonadati</taxon>
        <taxon>Pseudomonadota</taxon>
        <taxon>Alphaproteobacteria</taxon>
        <taxon>Hyphomicrobiales</taxon>
        <taxon>Stappiaceae</taxon>
        <taxon>Pseudovibrio</taxon>
    </lineage>
</organism>
<feature type="domain" description="HTH lysR-type" evidence="5">
    <location>
        <begin position="3"/>
        <end position="60"/>
    </location>
</feature>
<proteinExistence type="inferred from homology"/>
<dbReference type="CDD" id="cd08420">
    <property type="entry name" value="PBP2_CysL_like"/>
    <property type="match status" value="1"/>
</dbReference>
<keyword evidence="7" id="KW-1185">Reference proteome</keyword>
<dbReference type="Gene3D" id="3.40.190.290">
    <property type="match status" value="1"/>
</dbReference>
<name>A0A1I3ZP60_9HYPH</name>
<evidence type="ECO:0000256" key="2">
    <source>
        <dbReference type="ARBA" id="ARBA00023015"/>
    </source>
</evidence>
<dbReference type="PROSITE" id="PS50931">
    <property type="entry name" value="HTH_LYSR"/>
    <property type="match status" value="1"/>
</dbReference>
<comment type="similarity">
    <text evidence="1">Belongs to the LysR transcriptional regulatory family.</text>
</comment>
<dbReference type="Proteomes" id="UP000199598">
    <property type="component" value="Unassembled WGS sequence"/>
</dbReference>
<evidence type="ECO:0000259" key="5">
    <source>
        <dbReference type="PROSITE" id="PS50931"/>
    </source>
</evidence>
<evidence type="ECO:0000256" key="1">
    <source>
        <dbReference type="ARBA" id="ARBA00009437"/>
    </source>
</evidence>
<dbReference type="PANTHER" id="PTHR30126">
    <property type="entry name" value="HTH-TYPE TRANSCRIPTIONAL REGULATOR"/>
    <property type="match status" value="1"/>
</dbReference>
<dbReference type="SUPFAM" id="SSF53850">
    <property type="entry name" value="Periplasmic binding protein-like II"/>
    <property type="match status" value="1"/>
</dbReference>
<keyword evidence="2" id="KW-0805">Transcription regulation</keyword>
<dbReference type="InterPro" id="IPR036390">
    <property type="entry name" value="WH_DNA-bd_sf"/>
</dbReference>